<dbReference type="Pfam" id="PF03186">
    <property type="entry name" value="CobD_Cbib"/>
    <property type="match status" value="1"/>
</dbReference>
<comment type="function">
    <text evidence="9">Converts cobyric acid to cobinamide by the addition of aminopropanol on the F carboxylic group.</text>
</comment>
<keyword evidence="8 9" id="KW-0472">Membrane</keyword>
<evidence type="ECO:0000256" key="8">
    <source>
        <dbReference type="ARBA" id="ARBA00023136"/>
    </source>
</evidence>
<evidence type="ECO:0000256" key="4">
    <source>
        <dbReference type="ARBA" id="ARBA00022475"/>
    </source>
</evidence>
<dbReference type="PANTHER" id="PTHR34308:SF1">
    <property type="entry name" value="COBALAMIN BIOSYNTHESIS PROTEIN CBIB"/>
    <property type="match status" value="1"/>
</dbReference>
<dbReference type="NCBIfam" id="TIGR00380">
    <property type="entry name" value="cobal_cbiB"/>
    <property type="match status" value="1"/>
</dbReference>
<sequence length="322" mass="36105">MIKWTAVMLVIGFLLDLLIGDPRWLYHPVRIIGNSITFFEKWLRKCFPKTPSGEKMAGCVLVILICLESSLAPFVLLFLTFKIHTAVGIVLGSFFCYQMLATKSLKDESMRVYEKLEHGTIEEARGAVSMIVGRDTQNLNKEGVTKATVETVAENTSDGIIAPIFYMAVGGPVLMYLYKGINTMDSMVAYKNDKYLHFGWCAAKLDDIANFIPARISAFLMILAAFVCRLDWKNAWRIFKRDRYNHASPNSAQTEAVMAGALDVALAGNAYYFGKLYEKKTIGDAIRKIKPDDIILANRMLYVAATISVILFAVIRILLQLI</sequence>
<dbReference type="PANTHER" id="PTHR34308">
    <property type="entry name" value="COBALAMIN BIOSYNTHESIS PROTEIN CBIB"/>
    <property type="match status" value="1"/>
</dbReference>
<evidence type="ECO:0000313" key="11">
    <source>
        <dbReference type="Proteomes" id="UP000661649"/>
    </source>
</evidence>
<organism evidence="10 11">
    <name type="scientific">Blautia stercoris</name>
    <dbReference type="NCBI Taxonomy" id="871664"/>
    <lineage>
        <taxon>Bacteria</taxon>
        <taxon>Bacillati</taxon>
        <taxon>Bacillota</taxon>
        <taxon>Clostridia</taxon>
        <taxon>Lachnospirales</taxon>
        <taxon>Lachnospiraceae</taxon>
        <taxon>Blautia</taxon>
    </lineage>
</organism>
<accession>A0ABR7P791</accession>
<dbReference type="HAMAP" id="MF_00024">
    <property type="entry name" value="CobD_CbiB"/>
    <property type="match status" value="1"/>
</dbReference>
<evidence type="ECO:0000256" key="3">
    <source>
        <dbReference type="ARBA" id="ARBA00006263"/>
    </source>
</evidence>
<keyword evidence="5 9" id="KW-0169">Cobalamin biosynthesis</keyword>
<evidence type="ECO:0000256" key="2">
    <source>
        <dbReference type="ARBA" id="ARBA00004953"/>
    </source>
</evidence>
<dbReference type="Proteomes" id="UP000661649">
    <property type="component" value="Unassembled WGS sequence"/>
</dbReference>
<keyword evidence="4 9" id="KW-1003">Cell membrane</keyword>
<reference evidence="10 11" key="1">
    <citation type="submission" date="2020-08" db="EMBL/GenBank/DDBJ databases">
        <title>Genome public.</title>
        <authorList>
            <person name="Liu C."/>
            <person name="Sun Q."/>
        </authorList>
    </citation>
    <scope>NUCLEOTIDE SEQUENCE [LARGE SCALE GENOMIC DNA]</scope>
    <source>
        <strain evidence="10 11">3_YM_SP_D4_24.mj</strain>
    </source>
</reference>
<feature type="transmembrane region" description="Helical" evidence="9">
    <location>
        <begin position="57"/>
        <end position="77"/>
    </location>
</feature>
<protein>
    <recommendedName>
        <fullName evidence="9">Cobalamin biosynthesis protein CobD</fullName>
    </recommendedName>
</protein>
<feature type="transmembrane region" description="Helical" evidence="9">
    <location>
        <begin position="212"/>
        <end position="232"/>
    </location>
</feature>
<proteinExistence type="inferred from homology"/>
<dbReference type="EMBL" id="JACRTP010000001">
    <property type="protein sequence ID" value="MBC8627163.1"/>
    <property type="molecule type" value="Genomic_DNA"/>
</dbReference>
<evidence type="ECO:0000256" key="7">
    <source>
        <dbReference type="ARBA" id="ARBA00022989"/>
    </source>
</evidence>
<feature type="transmembrane region" description="Helical" evidence="9">
    <location>
        <begin position="6"/>
        <end position="26"/>
    </location>
</feature>
<dbReference type="InterPro" id="IPR004485">
    <property type="entry name" value="Cobalamin_biosynth_CobD/CbiB"/>
</dbReference>
<feature type="transmembrane region" description="Helical" evidence="9">
    <location>
        <begin position="300"/>
        <end position="319"/>
    </location>
</feature>
<evidence type="ECO:0000256" key="1">
    <source>
        <dbReference type="ARBA" id="ARBA00004651"/>
    </source>
</evidence>
<feature type="transmembrane region" description="Helical" evidence="9">
    <location>
        <begin position="83"/>
        <end position="101"/>
    </location>
</feature>
<name>A0ABR7P791_9FIRM</name>
<comment type="caution">
    <text evidence="10">The sequence shown here is derived from an EMBL/GenBank/DDBJ whole genome shotgun (WGS) entry which is preliminary data.</text>
</comment>
<comment type="subcellular location">
    <subcellularLocation>
        <location evidence="1 9">Cell membrane</location>
        <topology evidence="1 9">Multi-pass membrane protein</topology>
    </subcellularLocation>
</comment>
<feature type="transmembrane region" description="Helical" evidence="9">
    <location>
        <begin position="160"/>
        <end position="178"/>
    </location>
</feature>
<gene>
    <name evidence="9 10" type="primary">cobD</name>
    <name evidence="10" type="ORF">H8712_00725</name>
</gene>
<keyword evidence="6 9" id="KW-0812">Transmembrane</keyword>
<keyword evidence="7 9" id="KW-1133">Transmembrane helix</keyword>
<evidence type="ECO:0000256" key="6">
    <source>
        <dbReference type="ARBA" id="ARBA00022692"/>
    </source>
</evidence>
<evidence type="ECO:0000256" key="5">
    <source>
        <dbReference type="ARBA" id="ARBA00022573"/>
    </source>
</evidence>
<dbReference type="RefSeq" id="WP_187558028.1">
    <property type="nucleotide sequence ID" value="NZ_JACRTP010000001.1"/>
</dbReference>
<comment type="similarity">
    <text evidence="3 9">Belongs to the CobD/CbiB family.</text>
</comment>
<comment type="pathway">
    <text evidence="2 9">Cofactor biosynthesis; adenosylcobalamin biosynthesis.</text>
</comment>
<evidence type="ECO:0000313" key="10">
    <source>
        <dbReference type="EMBL" id="MBC8627163.1"/>
    </source>
</evidence>
<evidence type="ECO:0000256" key="9">
    <source>
        <dbReference type="HAMAP-Rule" id="MF_00024"/>
    </source>
</evidence>
<keyword evidence="11" id="KW-1185">Reference proteome</keyword>